<sequence>MVRTAHSRLIHKAYYPSMAFHSLMDTNLLLFLLLFLGSAQRHCMLSVSYMPCVFDGGAKKVTRRCACIFSGSTSDL</sequence>
<gene>
    <name evidence="1" type="ORF">B0H65DRAFT_245656</name>
</gene>
<name>A0AAE0MSD6_9PEZI</name>
<dbReference type="RefSeq" id="XP_062681110.1">
    <property type="nucleotide sequence ID" value="XM_062822391.1"/>
</dbReference>
<reference evidence="1" key="2">
    <citation type="submission" date="2023-06" db="EMBL/GenBank/DDBJ databases">
        <authorList>
            <consortium name="Lawrence Berkeley National Laboratory"/>
            <person name="Haridas S."/>
            <person name="Hensen N."/>
            <person name="Bonometti L."/>
            <person name="Westerberg I."/>
            <person name="Brannstrom I.O."/>
            <person name="Guillou S."/>
            <person name="Cros-Aarteil S."/>
            <person name="Calhoun S."/>
            <person name="Kuo A."/>
            <person name="Mondo S."/>
            <person name="Pangilinan J."/>
            <person name="Riley R."/>
            <person name="Labutti K."/>
            <person name="Andreopoulos B."/>
            <person name="Lipzen A."/>
            <person name="Chen C."/>
            <person name="Yanf M."/>
            <person name="Daum C."/>
            <person name="Ng V."/>
            <person name="Clum A."/>
            <person name="Steindorff A."/>
            <person name="Ohm R."/>
            <person name="Martin F."/>
            <person name="Silar P."/>
            <person name="Natvig D."/>
            <person name="Lalanne C."/>
            <person name="Gautier V."/>
            <person name="Ament-Velasquez S.L."/>
            <person name="Kruys A."/>
            <person name="Hutchinson M.I."/>
            <person name="Powell A.J."/>
            <person name="Barry K."/>
            <person name="Miller A.N."/>
            <person name="Grigoriev I.V."/>
            <person name="Debuchy R."/>
            <person name="Gladieux P."/>
            <person name="Thoren M.H."/>
            <person name="Johannesson H."/>
        </authorList>
    </citation>
    <scope>NUCLEOTIDE SEQUENCE</scope>
    <source>
        <strain evidence="1">CBS 560.94</strain>
    </source>
</reference>
<dbReference type="GeneID" id="87859545"/>
<comment type="caution">
    <text evidence="1">The sequence shown here is derived from an EMBL/GenBank/DDBJ whole genome shotgun (WGS) entry which is preliminary data.</text>
</comment>
<keyword evidence="2" id="KW-1185">Reference proteome</keyword>
<accession>A0AAE0MSD6</accession>
<organism evidence="1 2">
    <name type="scientific">Neurospora tetraspora</name>
    <dbReference type="NCBI Taxonomy" id="94610"/>
    <lineage>
        <taxon>Eukaryota</taxon>
        <taxon>Fungi</taxon>
        <taxon>Dikarya</taxon>
        <taxon>Ascomycota</taxon>
        <taxon>Pezizomycotina</taxon>
        <taxon>Sordariomycetes</taxon>
        <taxon>Sordariomycetidae</taxon>
        <taxon>Sordariales</taxon>
        <taxon>Sordariaceae</taxon>
        <taxon>Neurospora</taxon>
    </lineage>
</organism>
<protein>
    <submittedName>
        <fullName evidence="1">Uncharacterized protein</fullName>
    </submittedName>
</protein>
<dbReference type="Proteomes" id="UP001278500">
    <property type="component" value="Unassembled WGS sequence"/>
</dbReference>
<evidence type="ECO:0000313" key="1">
    <source>
        <dbReference type="EMBL" id="KAK3343317.1"/>
    </source>
</evidence>
<reference evidence="1" key="1">
    <citation type="journal article" date="2023" name="Mol. Phylogenet. Evol.">
        <title>Genome-scale phylogeny and comparative genomics of the fungal order Sordariales.</title>
        <authorList>
            <person name="Hensen N."/>
            <person name="Bonometti L."/>
            <person name="Westerberg I."/>
            <person name="Brannstrom I.O."/>
            <person name="Guillou S."/>
            <person name="Cros-Aarteil S."/>
            <person name="Calhoun S."/>
            <person name="Haridas S."/>
            <person name="Kuo A."/>
            <person name="Mondo S."/>
            <person name="Pangilinan J."/>
            <person name="Riley R."/>
            <person name="LaButti K."/>
            <person name="Andreopoulos B."/>
            <person name="Lipzen A."/>
            <person name="Chen C."/>
            <person name="Yan M."/>
            <person name="Daum C."/>
            <person name="Ng V."/>
            <person name="Clum A."/>
            <person name="Steindorff A."/>
            <person name="Ohm R.A."/>
            <person name="Martin F."/>
            <person name="Silar P."/>
            <person name="Natvig D.O."/>
            <person name="Lalanne C."/>
            <person name="Gautier V."/>
            <person name="Ament-Velasquez S.L."/>
            <person name="Kruys A."/>
            <person name="Hutchinson M.I."/>
            <person name="Powell A.J."/>
            <person name="Barry K."/>
            <person name="Miller A.N."/>
            <person name="Grigoriev I.V."/>
            <person name="Debuchy R."/>
            <person name="Gladieux P."/>
            <person name="Hiltunen Thoren M."/>
            <person name="Johannesson H."/>
        </authorList>
    </citation>
    <scope>NUCLEOTIDE SEQUENCE</scope>
    <source>
        <strain evidence="1">CBS 560.94</strain>
    </source>
</reference>
<proteinExistence type="predicted"/>
<dbReference type="AlphaFoldDB" id="A0AAE0MSD6"/>
<evidence type="ECO:0000313" key="2">
    <source>
        <dbReference type="Proteomes" id="UP001278500"/>
    </source>
</evidence>
<dbReference type="EMBL" id="JAUEPP010000005">
    <property type="protein sequence ID" value="KAK3343317.1"/>
    <property type="molecule type" value="Genomic_DNA"/>
</dbReference>